<dbReference type="Pfam" id="PF01784">
    <property type="entry name" value="DUF34_NIF3"/>
    <property type="match status" value="1"/>
</dbReference>
<sequence>MVNSTKSSTNGAHDLAPVHAETLSVPGTGSFTVGDIERALLSLFPKNQAESWDKMGLLVGDPSVRVTNVGIALDPTLSAVRQAHRMGCQLLLTHHPVFIEAPESFTPASQSVVSPGSVVFEAARLGVALMNFHTALDVNPRVPQLISSMLGLSFQGIVDVVYPESQRGYGHLCYPNEESITLRTLAARCVSVFGRIPRVWGDFDMRVQSVVTCTGSQGDLAQICVERGHDVLICGEIRYHDALPAAEAGLGIIELGHDVSELPLCLVLADALEEIGMARTAMHIIDQNCNWLTPEAVRK</sequence>
<protein>
    <recommendedName>
        <fullName evidence="3">GTP cyclohydrolase 1 type 2 homolog</fullName>
    </recommendedName>
</protein>
<feature type="binding site" evidence="5">
    <location>
        <position position="257"/>
    </location>
    <ligand>
        <name>a divalent metal cation</name>
        <dbReference type="ChEBI" id="CHEBI:60240"/>
        <label>1</label>
    </ligand>
</feature>
<proteinExistence type="inferred from homology"/>
<dbReference type="GO" id="GO:0016787">
    <property type="term" value="F:hydrolase activity"/>
    <property type="evidence" value="ECO:0007669"/>
    <property type="project" value="UniProtKB-KW"/>
</dbReference>
<dbReference type="GO" id="GO:0005737">
    <property type="term" value="C:cytoplasm"/>
    <property type="evidence" value="ECO:0007669"/>
    <property type="project" value="TreeGrafter"/>
</dbReference>
<dbReference type="Proteomes" id="UP000182975">
    <property type="component" value="Unassembled WGS sequence"/>
</dbReference>
<evidence type="ECO:0000256" key="3">
    <source>
        <dbReference type="ARBA" id="ARBA00022112"/>
    </source>
</evidence>
<keyword evidence="7" id="KW-1185">Reference proteome</keyword>
<feature type="binding site" evidence="5">
    <location>
        <position position="95"/>
    </location>
    <ligand>
        <name>a divalent metal cation</name>
        <dbReference type="ChEBI" id="CHEBI:60240"/>
        <label>1</label>
    </ligand>
</feature>
<dbReference type="OrthoDB" id="9795763at2"/>
<gene>
    <name evidence="6" type="ORF">SAMN02910314_01576</name>
</gene>
<evidence type="ECO:0000313" key="7">
    <source>
        <dbReference type="Proteomes" id="UP000182975"/>
    </source>
</evidence>
<keyword evidence="4 5" id="KW-0479">Metal-binding</keyword>
<dbReference type="PANTHER" id="PTHR13799">
    <property type="entry name" value="NGG1 INTERACTING FACTOR 3"/>
    <property type="match status" value="1"/>
</dbReference>
<feature type="binding site" evidence="5">
    <location>
        <position position="137"/>
    </location>
    <ligand>
        <name>a divalent metal cation</name>
        <dbReference type="ChEBI" id="CHEBI:60240"/>
        <label>1</label>
    </ligand>
</feature>
<comment type="similarity">
    <text evidence="1">Belongs to the GTP cyclohydrolase I type 2/NIF3 family.</text>
</comment>
<evidence type="ECO:0000256" key="1">
    <source>
        <dbReference type="ARBA" id="ARBA00006964"/>
    </source>
</evidence>
<reference evidence="7" key="1">
    <citation type="submission" date="2016-10" db="EMBL/GenBank/DDBJ databases">
        <authorList>
            <person name="Varghese N."/>
        </authorList>
    </citation>
    <scope>NUCLEOTIDE SEQUENCE [LARGE SCALE GENOMIC DNA]</scope>
    <source>
        <strain evidence="7">DSM 21843</strain>
    </source>
</reference>
<evidence type="ECO:0000256" key="4">
    <source>
        <dbReference type="ARBA" id="ARBA00022723"/>
    </source>
</evidence>
<dbReference type="FunFam" id="3.40.1390.30:FF:000001">
    <property type="entry name" value="GTP cyclohydrolase 1 type 2"/>
    <property type="match status" value="1"/>
</dbReference>
<dbReference type="STRING" id="79604.AAY81_05405"/>
<dbReference type="InterPro" id="IPR002678">
    <property type="entry name" value="DUF34/NIF3"/>
</dbReference>
<dbReference type="PATRIC" id="fig|79604.3.peg.1095"/>
<feature type="binding site" evidence="5">
    <location>
        <position position="94"/>
    </location>
    <ligand>
        <name>a divalent metal cation</name>
        <dbReference type="ChEBI" id="CHEBI:60240"/>
        <label>1</label>
    </ligand>
</feature>
<dbReference type="PANTHER" id="PTHR13799:SF14">
    <property type="entry name" value="GTP CYCLOHYDROLASE 1 TYPE 2 HOMOLOG"/>
    <property type="match status" value="1"/>
</dbReference>
<organism evidence="6 7">
    <name type="scientific">Denitrobacterium detoxificans</name>
    <dbReference type="NCBI Taxonomy" id="79604"/>
    <lineage>
        <taxon>Bacteria</taxon>
        <taxon>Bacillati</taxon>
        <taxon>Actinomycetota</taxon>
        <taxon>Coriobacteriia</taxon>
        <taxon>Eggerthellales</taxon>
        <taxon>Eggerthellaceae</taxon>
        <taxon>Denitrobacterium</taxon>
    </lineage>
</organism>
<dbReference type="GO" id="GO:0046872">
    <property type="term" value="F:metal ion binding"/>
    <property type="evidence" value="ECO:0007669"/>
    <property type="project" value="UniProtKB-KW"/>
</dbReference>
<dbReference type="SUPFAM" id="SSF102705">
    <property type="entry name" value="NIF3 (NGG1p interacting factor 3)-like"/>
    <property type="match status" value="1"/>
</dbReference>
<comment type="subunit">
    <text evidence="2">Homohexamer.</text>
</comment>
<name>A0A172RY80_9ACTN</name>
<dbReference type="RefSeq" id="WP_066662358.1">
    <property type="nucleotide sequence ID" value="NZ_CP011402.1"/>
</dbReference>
<evidence type="ECO:0000256" key="2">
    <source>
        <dbReference type="ARBA" id="ARBA00011643"/>
    </source>
</evidence>
<evidence type="ECO:0000256" key="5">
    <source>
        <dbReference type="PIRSR" id="PIRSR602678-1"/>
    </source>
</evidence>
<keyword evidence="6" id="KW-0378">Hydrolase</keyword>
<feature type="binding site" evidence="5">
    <location>
        <position position="261"/>
    </location>
    <ligand>
        <name>a divalent metal cation</name>
        <dbReference type="ChEBI" id="CHEBI:60240"/>
        <label>1</label>
    </ligand>
</feature>
<dbReference type="AlphaFoldDB" id="A0A172RY80"/>
<dbReference type="KEGG" id="ddt:AAY81_05405"/>
<accession>A0A172RY80</accession>
<dbReference type="InterPro" id="IPR036069">
    <property type="entry name" value="DUF34/NIF3_sf"/>
</dbReference>
<evidence type="ECO:0000313" key="6">
    <source>
        <dbReference type="EMBL" id="SEO90894.1"/>
    </source>
</evidence>
<dbReference type="Gene3D" id="3.40.1390.30">
    <property type="entry name" value="NIF3 (NGG1p interacting factor 3)-like"/>
    <property type="match status" value="2"/>
</dbReference>
<dbReference type="EMBL" id="FOEC01000011">
    <property type="protein sequence ID" value="SEO90894.1"/>
    <property type="molecule type" value="Genomic_DNA"/>
</dbReference>